<dbReference type="AlphaFoldDB" id="A0A8H5FJM2"/>
<evidence type="ECO:0008006" key="5">
    <source>
        <dbReference type="Google" id="ProtNLM"/>
    </source>
</evidence>
<evidence type="ECO:0000256" key="2">
    <source>
        <dbReference type="SAM" id="Phobius"/>
    </source>
</evidence>
<sequence>MGSQWCAQQQRLSGDASILSIHWHSAWARVGIQLGVSVAGDRPGCGTLPSLDDPHTAQCPCSSDRRSSVKACRKTVNEILGYKLSTACHTPFHMAPSPVTDSNPLNRPKRPILYTAWLLPSSSVRLWLCRWVIATAIICSYYSIRFYEWVKEEIRNSPFHIKRLEILYAVLAVWGMGTLFLILLHHLLCSLGPQVAPLPAWIDLILMFFEIVPFFVLSSVLFHAVTMKVELLPTGVAFGLLVAFALAISLFILFILKLLDIVRTKGQDWKKTVDVCPQLHETSSGKIVWWAYIGSVLLGRRPWEEKLTGEGLAIRAFRGILTLSIVVLLFLYGAYTIVLLPIAEAPLVPIAEYRGTIREGFAVIMPVWKLIILHSASDVAGPEGSTAFLDATSVTATWDEGIEGTVPECTPTLIDLESYIWPDTSPFVRVVNGFKAVSFQCTRPVSNNFWETDYQQTSGDPDSLQPDLQLKVDFTGLLPQNTRKGRSRMYHAVLVYVALDEDITKVIRSSHPTYLLPGMHLLGVAEPFIRQSSSNIALSTMGYEVHDTFVAVRMREISTNPGPIPGVDVSAAGNPNISSMLIVRGPQLMDDVVYQDNRTKSVISGLSTLGGLGSILSTLLAILFGAGLTRTIIRTKPLSAFGLLHALESAEARINEECERRYPRLRDEIAALKKDPGVLAFVFDNLIDIDALGFNRTTRAFWDSDRVPHGSSSSGQDGDEESQPGAIAETGDLQPNRSPAPPQDDSELPQVII</sequence>
<reference evidence="3 4" key="1">
    <citation type="journal article" date="2020" name="ISME J.">
        <title>Uncovering the hidden diversity of litter-decomposition mechanisms in mushroom-forming fungi.</title>
        <authorList>
            <person name="Floudas D."/>
            <person name="Bentzer J."/>
            <person name="Ahren D."/>
            <person name="Johansson T."/>
            <person name="Persson P."/>
            <person name="Tunlid A."/>
        </authorList>
    </citation>
    <scope>NUCLEOTIDE SEQUENCE [LARGE SCALE GENOMIC DNA]</scope>
    <source>
        <strain evidence="3 4">CBS 175.51</strain>
    </source>
</reference>
<feature type="region of interest" description="Disordered" evidence="1">
    <location>
        <begin position="705"/>
        <end position="753"/>
    </location>
</feature>
<organism evidence="3 4">
    <name type="scientific">Ephemerocybe angulata</name>
    <dbReference type="NCBI Taxonomy" id="980116"/>
    <lineage>
        <taxon>Eukaryota</taxon>
        <taxon>Fungi</taxon>
        <taxon>Dikarya</taxon>
        <taxon>Basidiomycota</taxon>
        <taxon>Agaricomycotina</taxon>
        <taxon>Agaricomycetes</taxon>
        <taxon>Agaricomycetidae</taxon>
        <taxon>Agaricales</taxon>
        <taxon>Agaricineae</taxon>
        <taxon>Psathyrellaceae</taxon>
        <taxon>Ephemerocybe</taxon>
    </lineage>
</organism>
<dbReference type="EMBL" id="JAACJK010000009">
    <property type="protein sequence ID" value="KAF5339221.1"/>
    <property type="molecule type" value="Genomic_DNA"/>
</dbReference>
<dbReference type="Proteomes" id="UP000541558">
    <property type="component" value="Unassembled WGS sequence"/>
</dbReference>
<feature type="transmembrane region" description="Helical" evidence="2">
    <location>
        <begin position="606"/>
        <end position="628"/>
    </location>
</feature>
<keyword evidence="4" id="KW-1185">Reference proteome</keyword>
<evidence type="ECO:0000256" key="1">
    <source>
        <dbReference type="SAM" id="MobiDB-lite"/>
    </source>
</evidence>
<feature type="transmembrane region" description="Helical" evidence="2">
    <location>
        <begin position="127"/>
        <end position="146"/>
    </location>
</feature>
<feature type="transmembrane region" description="Helical" evidence="2">
    <location>
        <begin position="236"/>
        <end position="256"/>
    </location>
</feature>
<feature type="transmembrane region" description="Helical" evidence="2">
    <location>
        <begin position="200"/>
        <end position="224"/>
    </location>
</feature>
<keyword evidence="2" id="KW-0472">Membrane</keyword>
<evidence type="ECO:0000313" key="3">
    <source>
        <dbReference type="EMBL" id="KAF5339221.1"/>
    </source>
</evidence>
<gene>
    <name evidence="3" type="ORF">D9611_011188</name>
</gene>
<keyword evidence="2" id="KW-0812">Transmembrane</keyword>
<keyword evidence="2" id="KW-1133">Transmembrane helix</keyword>
<protein>
    <recommendedName>
        <fullName evidence="5">Transmembrane protein</fullName>
    </recommendedName>
</protein>
<proteinExistence type="predicted"/>
<comment type="caution">
    <text evidence="3">The sequence shown here is derived from an EMBL/GenBank/DDBJ whole genome shotgun (WGS) entry which is preliminary data.</text>
</comment>
<evidence type="ECO:0000313" key="4">
    <source>
        <dbReference type="Proteomes" id="UP000541558"/>
    </source>
</evidence>
<feature type="transmembrane region" description="Helical" evidence="2">
    <location>
        <begin position="166"/>
        <end position="188"/>
    </location>
</feature>
<name>A0A8H5FJM2_9AGAR</name>
<dbReference type="OrthoDB" id="3227921at2759"/>
<accession>A0A8H5FJM2</accession>
<feature type="transmembrane region" description="Helical" evidence="2">
    <location>
        <begin position="320"/>
        <end position="343"/>
    </location>
</feature>